<accession>A0A845LG16</accession>
<dbReference type="Gene3D" id="3.40.50.1400">
    <property type="match status" value="2"/>
</dbReference>
<evidence type="ECO:0000313" key="3">
    <source>
        <dbReference type="EMBL" id="MZP44364.1"/>
    </source>
</evidence>
<dbReference type="AlphaFoldDB" id="A0A845LG16"/>
<dbReference type="PIRSF" id="PIRSF033579">
    <property type="entry name" value="Anaer_Co_chel"/>
    <property type="match status" value="1"/>
</dbReference>
<dbReference type="CDD" id="cd03413">
    <property type="entry name" value="CbiK_C"/>
    <property type="match status" value="1"/>
</dbReference>
<dbReference type="EMBL" id="WXEX01000015">
    <property type="protein sequence ID" value="MZP44364.1"/>
    <property type="molecule type" value="Genomic_DNA"/>
</dbReference>
<name>A0A845LG16_HELGE</name>
<evidence type="ECO:0000256" key="1">
    <source>
        <dbReference type="PIRSR" id="PIRSR033579-1"/>
    </source>
</evidence>
<dbReference type="GO" id="GO:0016852">
    <property type="term" value="F:sirohydrochlorin cobaltochelatase activity"/>
    <property type="evidence" value="ECO:0007669"/>
    <property type="project" value="InterPro"/>
</dbReference>
<keyword evidence="2" id="KW-0479">Metal-binding</keyword>
<evidence type="ECO:0000256" key="2">
    <source>
        <dbReference type="PIRSR" id="PIRSR033579-3"/>
    </source>
</evidence>
<reference evidence="3 4" key="1">
    <citation type="submission" date="2020-01" db="EMBL/GenBank/DDBJ databases">
        <title>Whole genome sequence of Heliobacterium gestii DSM 11169.</title>
        <authorList>
            <person name="Kyndt J.A."/>
            <person name="Meyer T.E."/>
        </authorList>
    </citation>
    <scope>NUCLEOTIDE SEQUENCE [LARGE SCALE GENOMIC DNA]</scope>
    <source>
        <strain evidence="3 4">DSM 11169</strain>
    </source>
</reference>
<gene>
    <name evidence="3" type="ORF">GTO89_15125</name>
</gene>
<feature type="binding site" evidence="2">
    <location>
        <position position="223"/>
    </location>
    <ligand>
        <name>Co(2+)</name>
        <dbReference type="ChEBI" id="CHEBI:48828"/>
    </ligand>
</feature>
<organism evidence="3 4">
    <name type="scientific">Heliomicrobium gestii</name>
    <name type="common">Heliobacterium gestii</name>
    <dbReference type="NCBI Taxonomy" id="2699"/>
    <lineage>
        <taxon>Bacteria</taxon>
        <taxon>Bacillati</taxon>
        <taxon>Bacillota</taxon>
        <taxon>Clostridia</taxon>
        <taxon>Eubacteriales</taxon>
        <taxon>Heliobacteriaceae</taxon>
        <taxon>Heliomicrobium</taxon>
    </lineage>
</organism>
<dbReference type="GO" id="GO:0019251">
    <property type="term" value="P:anaerobic cobalamin biosynthetic process"/>
    <property type="evidence" value="ECO:0007669"/>
    <property type="project" value="InterPro"/>
</dbReference>
<dbReference type="GO" id="GO:0046872">
    <property type="term" value="F:metal ion binding"/>
    <property type="evidence" value="ECO:0007669"/>
    <property type="project" value="UniProtKB-KW"/>
</dbReference>
<proteinExistence type="predicted"/>
<feature type="active site" description="Proton acceptor" evidence="1">
    <location>
        <position position="159"/>
    </location>
</feature>
<dbReference type="InterPro" id="IPR010388">
    <property type="entry name" value="Anaerobic_Co-chelatase"/>
</dbReference>
<protein>
    <submittedName>
        <fullName evidence="3">Cobalt chelatase</fullName>
    </submittedName>
</protein>
<dbReference type="CDD" id="cd03412">
    <property type="entry name" value="CbiK_N"/>
    <property type="match status" value="1"/>
</dbReference>
<keyword evidence="4" id="KW-1185">Reference proteome</keyword>
<comment type="caution">
    <text evidence="3">The sequence shown here is derived from an EMBL/GenBank/DDBJ whole genome shotgun (WGS) entry which is preliminary data.</text>
</comment>
<dbReference type="SUPFAM" id="SSF53800">
    <property type="entry name" value="Chelatase"/>
    <property type="match status" value="1"/>
</dbReference>
<evidence type="ECO:0000313" key="4">
    <source>
        <dbReference type="Proteomes" id="UP000471031"/>
    </source>
</evidence>
<dbReference type="Pfam" id="PF06180">
    <property type="entry name" value="CbiK"/>
    <property type="match status" value="1"/>
</dbReference>
<dbReference type="Proteomes" id="UP000471031">
    <property type="component" value="Unassembled WGS sequence"/>
</dbReference>
<feature type="binding site" evidence="2">
    <location>
        <position position="191"/>
    </location>
    <ligand>
        <name>Co(2+)</name>
        <dbReference type="ChEBI" id="CHEBI:48828"/>
    </ligand>
</feature>
<dbReference type="OrthoDB" id="9770331at2"/>
<keyword evidence="2" id="KW-0170">Cobalt</keyword>
<feature type="binding site" evidence="2">
    <location>
        <position position="159"/>
    </location>
    <ligand>
        <name>Co(2+)</name>
        <dbReference type="ChEBI" id="CHEBI:48828"/>
    </ligand>
</feature>
<sequence>MAKEKVKVDKKAILLVAFGTSVPEARVALDNVEAKVKEAFPGVEVRWSYTSSIIREKIAREQKVFIDSPMTALAKLSDDGYNKVVVHSLHIFPGQEYSDLESVVKSLQDTKTSEGPVFDKLVLSDSLLQEFNDYKRAGAAIANLIPENTSEEALLLMGHGTGYRALSAYGCMNDVLRQQYWGKNVMLATVEGYPELQHAMRDLAASGVKKVKLAPFMVVAGDHAQNDMAGDEPDSWKSQLEAKGYVVEAHMQGLGENDAVVKIMVDHLKKAWNQL</sequence>